<comment type="caution">
    <text evidence="2">The sequence shown here is derived from an EMBL/GenBank/DDBJ whole genome shotgun (WGS) entry which is preliminary data.</text>
</comment>
<protein>
    <submittedName>
        <fullName evidence="2">Branched-chain amino acid ABC transporter permease</fullName>
    </submittedName>
</protein>
<gene>
    <name evidence="2" type="ORF">DI595_09720</name>
</gene>
<keyword evidence="1" id="KW-0812">Transmembrane</keyword>
<evidence type="ECO:0000256" key="1">
    <source>
        <dbReference type="SAM" id="Phobius"/>
    </source>
</evidence>
<sequence>WGPILGAVPLFLLFEWLGANFPNHFSIILGALFILIVFVLPDGVLAALEKLRKKEKAA</sequence>
<feature type="non-terminal residue" evidence="2">
    <location>
        <position position="1"/>
    </location>
</feature>
<evidence type="ECO:0000313" key="3">
    <source>
        <dbReference type="Proteomes" id="UP000249769"/>
    </source>
</evidence>
<dbReference type="Proteomes" id="UP000249769">
    <property type="component" value="Unassembled WGS sequence"/>
</dbReference>
<dbReference type="AlphaFoldDB" id="A0A2W5FA42"/>
<organism evidence="2 3">
    <name type="scientific">Agrobacterium fabrum</name>
    <dbReference type="NCBI Taxonomy" id="1176649"/>
    <lineage>
        <taxon>Bacteria</taxon>
        <taxon>Pseudomonadati</taxon>
        <taxon>Pseudomonadota</taxon>
        <taxon>Alphaproteobacteria</taxon>
        <taxon>Hyphomicrobiales</taxon>
        <taxon>Rhizobiaceae</taxon>
        <taxon>Rhizobium/Agrobacterium group</taxon>
        <taxon>Agrobacterium</taxon>
        <taxon>Agrobacterium tumefaciens complex</taxon>
    </lineage>
</organism>
<proteinExistence type="predicted"/>
<evidence type="ECO:0000313" key="2">
    <source>
        <dbReference type="EMBL" id="PZP51104.1"/>
    </source>
</evidence>
<feature type="transmembrane region" description="Helical" evidence="1">
    <location>
        <begin position="25"/>
        <end position="48"/>
    </location>
</feature>
<keyword evidence="1" id="KW-0472">Membrane</keyword>
<keyword evidence="1" id="KW-1133">Transmembrane helix</keyword>
<dbReference type="EMBL" id="QFOL01000089">
    <property type="protein sequence ID" value="PZP51104.1"/>
    <property type="molecule type" value="Genomic_DNA"/>
</dbReference>
<reference evidence="2 3" key="1">
    <citation type="submission" date="2017-08" db="EMBL/GenBank/DDBJ databases">
        <title>Infants hospitalized years apart are colonized by the same room-sourced microbial strains.</title>
        <authorList>
            <person name="Brooks B."/>
            <person name="Olm M.R."/>
            <person name="Firek B.A."/>
            <person name="Baker R."/>
            <person name="Thomas B.C."/>
            <person name="Morowitz M.J."/>
            <person name="Banfield J.F."/>
        </authorList>
    </citation>
    <scope>NUCLEOTIDE SEQUENCE [LARGE SCALE GENOMIC DNA]</scope>
    <source>
        <strain evidence="2">S2_009_000_R2_73</strain>
    </source>
</reference>
<name>A0A2W5FA42_9HYPH</name>
<accession>A0A2W5FA42</accession>